<accession>J3MNX2</accession>
<name>J3MNX2_ORYBR</name>
<evidence type="ECO:0008006" key="3">
    <source>
        <dbReference type="Google" id="ProtNLM"/>
    </source>
</evidence>
<dbReference type="AlphaFoldDB" id="J3MNX2"/>
<evidence type="ECO:0000313" key="2">
    <source>
        <dbReference type="Proteomes" id="UP000006038"/>
    </source>
</evidence>
<reference evidence="1" key="1">
    <citation type="journal article" date="2013" name="Nat. Commun.">
        <title>Whole-genome sequencing of Oryza brachyantha reveals mechanisms underlying Oryza genome evolution.</title>
        <authorList>
            <person name="Chen J."/>
            <person name="Huang Q."/>
            <person name="Gao D."/>
            <person name="Wang J."/>
            <person name="Lang Y."/>
            <person name="Liu T."/>
            <person name="Li B."/>
            <person name="Bai Z."/>
            <person name="Luis Goicoechea J."/>
            <person name="Liang C."/>
            <person name="Chen C."/>
            <person name="Zhang W."/>
            <person name="Sun S."/>
            <person name="Liao Y."/>
            <person name="Zhang X."/>
            <person name="Yang L."/>
            <person name="Song C."/>
            <person name="Wang M."/>
            <person name="Shi J."/>
            <person name="Liu G."/>
            <person name="Liu J."/>
            <person name="Zhou H."/>
            <person name="Zhou W."/>
            <person name="Yu Q."/>
            <person name="An N."/>
            <person name="Chen Y."/>
            <person name="Cai Q."/>
            <person name="Wang B."/>
            <person name="Liu B."/>
            <person name="Min J."/>
            <person name="Huang Y."/>
            <person name="Wu H."/>
            <person name="Li Z."/>
            <person name="Zhang Y."/>
            <person name="Yin Y."/>
            <person name="Song W."/>
            <person name="Jiang J."/>
            <person name="Jackson S.A."/>
            <person name="Wing R.A."/>
            <person name="Wang J."/>
            <person name="Chen M."/>
        </authorList>
    </citation>
    <scope>NUCLEOTIDE SEQUENCE [LARGE SCALE GENOMIC DNA]</scope>
    <source>
        <strain evidence="1">cv. IRGC 101232</strain>
    </source>
</reference>
<dbReference type="HOGENOM" id="CLU_1838233_0_0_1"/>
<protein>
    <recommendedName>
        <fullName evidence="3">C3H1-type domain-containing protein</fullName>
    </recommendedName>
</protein>
<evidence type="ECO:0000313" key="1">
    <source>
        <dbReference type="EnsemblPlants" id="OB07G31040.1"/>
    </source>
</evidence>
<reference evidence="1" key="2">
    <citation type="submission" date="2013-04" db="UniProtKB">
        <authorList>
            <consortium name="EnsemblPlants"/>
        </authorList>
    </citation>
    <scope>IDENTIFICATION</scope>
</reference>
<keyword evidence="2" id="KW-1185">Reference proteome</keyword>
<dbReference type="Gramene" id="OB07G31040.1">
    <property type="protein sequence ID" value="OB07G31040.1"/>
    <property type="gene ID" value="OB07G31040"/>
</dbReference>
<proteinExistence type="predicted"/>
<sequence length="140" mass="15024">MCSAGARCPRRICFFAHGAAELRDDPNSIASAILTPLLPLPPPRPPLTTTTTLPPILKRADHPTVSAAHDHHLDVLEEAMRTRLHLYSSNAAAAAATTPAANGEGSSVGRRCSCSRCVEEEESLLTGYPHYDLIMDLVNN</sequence>
<dbReference type="Proteomes" id="UP000006038">
    <property type="component" value="Chromosome 7"/>
</dbReference>
<dbReference type="EnsemblPlants" id="OB07G31040.1">
    <property type="protein sequence ID" value="OB07G31040.1"/>
    <property type="gene ID" value="OB07G31040"/>
</dbReference>
<organism evidence="1">
    <name type="scientific">Oryza brachyantha</name>
    <name type="common">malo sina</name>
    <dbReference type="NCBI Taxonomy" id="4533"/>
    <lineage>
        <taxon>Eukaryota</taxon>
        <taxon>Viridiplantae</taxon>
        <taxon>Streptophyta</taxon>
        <taxon>Embryophyta</taxon>
        <taxon>Tracheophyta</taxon>
        <taxon>Spermatophyta</taxon>
        <taxon>Magnoliopsida</taxon>
        <taxon>Liliopsida</taxon>
        <taxon>Poales</taxon>
        <taxon>Poaceae</taxon>
        <taxon>BOP clade</taxon>
        <taxon>Oryzoideae</taxon>
        <taxon>Oryzeae</taxon>
        <taxon>Oryzinae</taxon>
        <taxon>Oryza</taxon>
    </lineage>
</organism>